<dbReference type="EMBL" id="DTLS01000172">
    <property type="protein sequence ID" value="HGZ60728.1"/>
    <property type="molecule type" value="Genomic_DNA"/>
</dbReference>
<feature type="transmembrane region" description="Helical" evidence="6">
    <location>
        <begin position="55"/>
        <end position="74"/>
    </location>
</feature>
<gene>
    <name evidence="8" type="ORF">ENW83_05990</name>
</gene>
<organism evidence="8">
    <name type="scientific">Fervidicoccus fontis</name>
    <dbReference type="NCBI Taxonomy" id="683846"/>
    <lineage>
        <taxon>Archaea</taxon>
        <taxon>Thermoproteota</taxon>
        <taxon>Thermoprotei</taxon>
        <taxon>Fervidicoccales</taxon>
        <taxon>Fervidicoccaceae</taxon>
        <taxon>Fervidicoccus</taxon>
    </lineage>
</organism>
<dbReference type="AlphaFoldDB" id="A0A7J3SNH6"/>
<feature type="transmembrane region" description="Helical" evidence="6">
    <location>
        <begin position="29"/>
        <end position="49"/>
    </location>
</feature>
<evidence type="ECO:0000256" key="6">
    <source>
        <dbReference type="SAM" id="Phobius"/>
    </source>
</evidence>
<dbReference type="PIRSF" id="PIRSF006060">
    <property type="entry name" value="AA_transporter"/>
    <property type="match status" value="1"/>
</dbReference>
<evidence type="ECO:0000259" key="7">
    <source>
        <dbReference type="Pfam" id="PF00324"/>
    </source>
</evidence>
<feature type="transmembrane region" description="Helical" evidence="6">
    <location>
        <begin position="105"/>
        <end position="130"/>
    </location>
</feature>
<evidence type="ECO:0000313" key="8">
    <source>
        <dbReference type="EMBL" id="HGZ60728.1"/>
    </source>
</evidence>
<evidence type="ECO:0000256" key="5">
    <source>
        <dbReference type="ARBA" id="ARBA00023136"/>
    </source>
</evidence>
<keyword evidence="2" id="KW-0813">Transport</keyword>
<feature type="transmembrane region" description="Helical" evidence="6">
    <location>
        <begin position="136"/>
        <end position="154"/>
    </location>
</feature>
<dbReference type="GO" id="GO:0055085">
    <property type="term" value="P:transmembrane transport"/>
    <property type="evidence" value="ECO:0007669"/>
    <property type="project" value="InterPro"/>
</dbReference>
<evidence type="ECO:0000256" key="1">
    <source>
        <dbReference type="ARBA" id="ARBA00004141"/>
    </source>
</evidence>
<dbReference type="PANTHER" id="PTHR43495:SF5">
    <property type="entry name" value="GAMMA-AMINOBUTYRIC ACID PERMEASE"/>
    <property type="match status" value="1"/>
</dbReference>
<keyword evidence="5 6" id="KW-0472">Membrane</keyword>
<feature type="transmembrane region" description="Helical" evidence="6">
    <location>
        <begin position="337"/>
        <end position="359"/>
    </location>
</feature>
<dbReference type="PANTHER" id="PTHR43495">
    <property type="entry name" value="GABA PERMEASE"/>
    <property type="match status" value="1"/>
</dbReference>
<feature type="transmembrane region" description="Helical" evidence="6">
    <location>
        <begin position="247"/>
        <end position="266"/>
    </location>
</feature>
<comment type="subcellular location">
    <subcellularLocation>
        <location evidence="1">Membrane</location>
        <topology evidence="1">Multi-pass membrane protein</topology>
    </subcellularLocation>
</comment>
<comment type="caution">
    <text evidence="8">The sequence shown here is derived from an EMBL/GenBank/DDBJ whole genome shotgun (WGS) entry which is preliminary data.</text>
</comment>
<feature type="transmembrane region" description="Helical" evidence="6">
    <location>
        <begin position="286"/>
        <end position="311"/>
    </location>
</feature>
<sequence length="450" mass="47841">MEQRLDSLRKSLEKREVGLLRALSQGQMVMMSIGSAIGTGLFLGSGYAISLAGPGVALSFVLGAFISYTVGSALSELTRVIPTTGAFGNHAEVFIGRYLGFLVRYMYWFSEVFAIGANIAASSIYMSYWFPGVSPILWMIAFGLSLFVLNSLTVRTLGTAEFLLSMIKSAMIVLFIVAGSYIILRPEHFGTSSALLNDGLMPKGLLGIWLATVVAIYSFIGIEVVGVTSGEAKNPEKDAPKALRNTLILLTLLYVGAIIIIVSMIPPNMAGLSESPFVLAFREVGIPAAASIINFVILTAAISGANTNLYLTSRMLFSLARGGMAPKKLEALNKFKAPFNALLASMIGVAAATVLAYGFGSSSSYLIAFGIATFGGIFTWASILASHIAYSLKFNKGRFPLLSFIGEALLLSALATTAITPGLEVTIPSGIATIFVLSLLYKHSKNSSHR</sequence>
<keyword evidence="3 6" id="KW-0812">Transmembrane</keyword>
<reference evidence="8" key="1">
    <citation type="journal article" date="2020" name="mSystems">
        <title>Genome- and Community-Level Interaction Insights into Carbon Utilization and Element Cycling Functions of Hydrothermarchaeota in Hydrothermal Sediment.</title>
        <authorList>
            <person name="Zhou Z."/>
            <person name="Liu Y."/>
            <person name="Xu W."/>
            <person name="Pan J."/>
            <person name="Luo Z.H."/>
            <person name="Li M."/>
        </authorList>
    </citation>
    <scope>NUCLEOTIDE SEQUENCE [LARGE SCALE GENOMIC DNA]</scope>
    <source>
        <strain evidence="8">SpSt-885</strain>
    </source>
</reference>
<evidence type="ECO:0000256" key="3">
    <source>
        <dbReference type="ARBA" id="ARBA00022692"/>
    </source>
</evidence>
<feature type="transmembrane region" description="Helical" evidence="6">
    <location>
        <begin position="365"/>
        <end position="389"/>
    </location>
</feature>
<feature type="transmembrane region" description="Helical" evidence="6">
    <location>
        <begin position="401"/>
        <end position="419"/>
    </location>
</feature>
<accession>A0A7J3SNH6</accession>
<evidence type="ECO:0000256" key="2">
    <source>
        <dbReference type="ARBA" id="ARBA00022448"/>
    </source>
</evidence>
<name>A0A7J3SNH6_9CREN</name>
<feature type="transmembrane region" description="Helical" evidence="6">
    <location>
        <begin position="425"/>
        <end position="441"/>
    </location>
</feature>
<dbReference type="Gene3D" id="1.20.1740.10">
    <property type="entry name" value="Amino acid/polyamine transporter I"/>
    <property type="match status" value="1"/>
</dbReference>
<dbReference type="InterPro" id="IPR004841">
    <property type="entry name" value="AA-permease/SLC12A_dom"/>
</dbReference>
<dbReference type="GO" id="GO:0016020">
    <property type="term" value="C:membrane"/>
    <property type="evidence" value="ECO:0007669"/>
    <property type="project" value="UniProtKB-SubCell"/>
</dbReference>
<feature type="transmembrane region" description="Helical" evidence="6">
    <location>
        <begin position="204"/>
        <end position="226"/>
    </location>
</feature>
<feature type="transmembrane region" description="Helical" evidence="6">
    <location>
        <begin position="166"/>
        <end position="184"/>
    </location>
</feature>
<keyword evidence="4 6" id="KW-1133">Transmembrane helix</keyword>
<proteinExistence type="predicted"/>
<evidence type="ECO:0000256" key="4">
    <source>
        <dbReference type="ARBA" id="ARBA00022989"/>
    </source>
</evidence>
<feature type="domain" description="Amino acid permease/ SLC12A" evidence="7">
    <location>
        <begin position="28"/>
        <end position="396"/>
    </location>
</feature>
<protein>
    <submittedName>
        <fullName evidence="8">Amino acid permease</fullName>
    </submittedName>
</protein>
<dbReference type="Pfam" id="PF00324">
    <property type="entry name" value="AA_permease"/>
    <property type="match status" value="1"/>
</dbReference>